<name>A0AAD4ZQU0_PRUDU</name>
<feature type="signal peptide" evidence="6">
    <location>
        <begin position="1"/>
        <end position="28"/>
    </location>
</feature>
<evidence type="ECO:0000313" key="8">
    <source>
        <dbReference type="EMBL" id="KAI5352496.1"/>
    </source>
</evidence>
<keyword evidence="4 5" id="KW-0472">Membrane</keyword>
<dbReference type="GO" id="GO:0005886">
    <property type="term" value="C:plasma membrane"/>
    <property type="evidence" value="ECO:0007669"/>
    <property type="project" value="TreeGrafter"/>
</dbReference>
<evidence type="ECO:0000256" key="5">
    <source>
        <dbReference type="SAM" id="Phobius"/>
    </source>
</evidence>
<gene>
    <name evidence="8" type="ORF">L3X38_005387</name>
</gene>
<evidence type="ECO:0000256" key="6">
    <source>
        <dbReference type="SAM" id="SignalP"/>
    </source>
</evidence>
<keyword evidence="6" id="KW-0732">Signal</keyword>
<dbReference type="InterPro" id="IPR004864">
    <property type="entry name" value="LEA_2"/>
</dbReference>
<dbReference type="AlphaFoldDB" id="A0AAD4ZQU0"/>
<evidence type="ECO:0000256" key="2">
    <source>
        <dbReference type="ARBA" id="ARBA00022692"/>
    </source>
</evidence>
<reference evidence="8 9" key="1">
    <citation type="journal article" date="2022" name="G3 (Bethesda)">
        <title>Whole-genome sequence and methylome profiling of the almond [Prunus dulcis (Mill.) D.A. Webb] cultivar 'Nonpareil'.</title>
        <authorList>
            <person name="D'Amico-Willman K.M."/>
            <person name="Ouma W.Z."/>
            <person name="Meulia T."/>
            <person name="Sideli G.M."/>
            <person name="Gradziel T.M."/>
            <person name="Fresnedo-Ramirez J."/>
        </authorList>
    </citation>
    <scope>NUCLEOTIDE SEQUENCE [LARGE SCALE GENOMIC DNA]</scope>
    <source>
        <strain evidence="8">Clone GOH B32 T37-40</strain>
    </source>
</reference>
<keyword evidence="3 5" id="KW-1133">Transmembrane helix</keyword>
<accession>A0AAD4ZQU0</accession>
<dbReference type="GO" id="GO:0009506">
    <property type="term" value="C:plasmodesma"/>
    <property type="evidence" value="ECO:0007669"/>
    <property type="project" value="TreeGrafter"/>
</dbReference>
<evidence type="ECO:0000313" key="9">
    <source>
        <dbReference type="Proteomes" id="UP001054821"/>
    </source>
</evidence>
<evidence type="ECO:0000256" key="4">
    <source>
        <dbReference type="ARBA" id="ARBA00023136"/>
    </source>
</evidence>
<keyword evidence="9" id="KW-1185">Reference proteome</keyword>
<dbReference type="GO" id="GO:0098542">
    <property type="term" value="P:defense response to other organism"/>
    <property type="evidence" value="ECO:0007669"/>
    <property type="project" value="InterPro"/>
</dbReference>
<feature type="domain" description="Late embryogenesis abundant protein LEA-2 subgroup" evidence="7">
    <location>
        <begin position="66"/>
        <end position="156"/>
    </location>
</feature>
<sequence length="260" mass="28998">MADTRPQIFWSCCLLLVVIFAGFSYVECNVIFNPKEPKFSVTNAFLTQFNYTTTDQTLDFNLAFNITITNPNKRVDIEYHDIEVTAMYEDKTFALVRSGGRVTHFYKGHENTTVLQNLHVQGKQLVKFGEAELRKFKSQTDAGIYSIDLQLALQVKPRYDMSFKSTNNKNAIHCKLMLPLTTFGTSAGGSGGGGSEGGFNTTKCLSTHTFQNFSSHKPLRTNRLTHISTIIAIVLGAAIILSCLMVVVYNLVKIYVNLPA</sequence>
<organism evidence="8 9">
    <name type="scientific">Prunus dulcis</name>
    <name type="common">Almond</name>
    <name type="synonym">Amygdalus dulcis</name>
    <dbReference type="NCBI Taxonomy" id="3755"/>
    <lineage>
        <taxon>Eukaryota</taxon>
        <taxon>Viridiplantae</taxon>
        <taxon>Streptophyta</taxon>
        <taxon>Embryophyta</taxon>
        <taxon>Tracheophyta</taxon>
        <taxon>Spermatophyta</taxon>
        <taxon>Magnoliopsida</taxon>
        <taxon>eudicotyledons</taxon>
        <taxon>Gunneridae</taxon>
        <taxon>Pentapetalae</taxon>
        <taxon>rosids</taxon>
        <taxon>fabids</taxon>
        <taxon>Rosales</taxon>
        <taxon>Rosaceae</taxon>
        <taxon>Amygdaloideae</taxon>
        <taxon>Amygdaleae</taxon>
        <taxon>Prunus</taxon>
    </lineage>
</organism>
<evidence type="ECO:0000259" key="7">
    <source>
        <dbReference type="Pfam" id="PF03168"/>
    </source>
</evidence>
<dbReference type="PANTHER" id="PTHR31415">
    <property type="entry name" value="OS05G0367900 PROTEIN"/>
    <property type="match status" value="1"/>
</dbReference>
<dbReference type="EMBL" id="JAJFAZ020000001">
    <property type="protein sequence ID" value="KAI5352496.1"/>
    <property type="molecule type" value="Genomic_DNA"/>
</dbReference>
<evidence type="ECO:0000256" key="1">
    <source>
        <dbReference type="ARBA" id="ARBA00004167"/>
    </source>
</evidence>
<comment type="caution">
    <text evidence="8">The sequence shown here is derived from an EMBL/GenBank/DDBJ whole genome shotgun (WGS) entry which is preliminary data.</text>
</comment>
<dbReference type="PANTHER" id="PTHR31415:SF109">
    <property type="entry name" value="NDR1_HIN1-LIKE PROTEIN 10"/>
    <property type="match status" value="1"/>
</dbReference>
<protein>
    <recommendedName>
        <fullName evidence="7">Late embryogenesis abundant protein LEA-2 subgroup domain-containing protein</fullName>
    </recommendedName>
</protein>
<dbReference type="Pfam" id="PF03168">
    <property type="entry name" value="LEA_2"/>
    <property type="match status" value="1"/>
</dbReference>
<proteinExistence type="predicted"/>
<feature type="transmembrane region" description="Helical" evidence="5">
    <location>
        <begin position="230"/>
        <end position="252"/>
    </location>
</feature>
<comment type="subcellular location">
    <subcellularLocation>
        <location evidence="1">Membrane</location>
        <topology evidence="1">Single-pass membrane protein</topology>
    </subcellularLocation>
</comment>
<keyword evidence="2 5" id="KW-0812">Transmembrane</keyword>
<feature type="chain" id="PRO_5042201107" description="Late embryogenesis abundant protein LEA-2 subgroup domain-containing protein" evidence="6">
    <location>
        <begin position="29"/>
        <end position="260"/>
    </location>
</feature>
<dbReference type="InterPro" id="IPR044839">
    <property type="entry name" value="NDR1-like"/>
</dbReference>
<dbReference type="Proteomes" id="UP001054821">
    <property type="component" value="Chromosome 1"/>
</dbReference>
<evidence type="ECO:0000256" key="3">
    <source>
        <dbReference type="ARBA" id="ARBA00022989"/>
    </source>
</evidence>